<dbReference type="RefSeq" id="WP_090233530.1">
    <property type="nucleotide sequence ID" value="NZ_FOJW01000002.1"/>
</dbReference>
<feature type="transmembrane region" description="Helical" evidence="1">
    <location>
        <begin position="207"/>
        <end position="228"/>
    </location>
</feature>
<name>A0A1I0W293_9BACI</name>
<keyword evidence="1" id="KW-0812">Transmembrane</keyword>
<organism evidence="3 4">
    <name type="scientific">Lentibacillus halodurans</name>
    <dbReference type="NCBI Taxonomy" id="237679"/>
    <lineage>
        <taxon>Bacteria</taxon>
        <taxon>Bacillati</taxon>
        <taxon>Bacillota</taxon>
        <taxon>Bacilli</taxon>
        <taxon>Bacillales</taxon>
        <taxon>Bacillaceae</taxon>
        <taxon>Lentibacillus</taxon>
    </lineage>
</organism>
<dbReference type="EMBL" id="FOJW01000002">
    <property type="protein sequence ID" value="SFA82056.1"/>
    <property type="molecule type" value="Genomic_DNA"/>
</dbReference>
<feature type="transmembrane region" description="Helical" evidence="1">
    <location>
        <begin position="314"/>
        <end position="336"/>
    </location>
</feature>
<evidence type="ECO:0000313" key="4">
    <source>
        <dbReference type="Proteomes" id="UP000198642"/>
    </source>
</evidence>
<proteinExistence type="predicted"/>
<evidence type="ECO:0000313" key="3">
    <source>
        <dbReference type="EMBL" id="SFA82056.1"/>
    </source>
</evidence>
<keyword evidence="4" id="KW-1185">Reference proteome</keyword>
<feature type="domain" description="DUF418" evidence="2">
    <location>
        <begin position="227"/>
        <end position="381"/>
    </location>
</feature>
<feature type="transmembrane region" description="Helical" evidence="1">
    <location>
        <begin position="276"/>
        <end position="294"/>
    </location>
</feature>
<dbReference type="PANTHER" id="PTHR30590">
    <property type="entry name" value="INNER MEMBRANE PROTEIN"/>
    <property type="match status" value="1"/>
</dbReference>
<keyword evidence="1" id="KW-0472">Membrane</keyword>
<dbReference type="InterPro" id="IPR052529">
    <property type="entry name" value="Bact_Transport_Assoc"/>
</dbReference>
<feature type="transmembrane region" description="Helical" evidence="1">
    <location>
        <begin position="122"/>
        <end position="137"/>
    </location>
</feature>
<evidence type="ECO:0000256" key="1">
    <source>
        <dbReference type="SAM" id="Phobius"/>
    </source>
</evidence>
<keyword evidence="1" id="KW-1133">Transmembrane helix</keyword>
<gene>
    <name evidence="3" type="ORF">SAMN04488072_102108</name>
</gene>
<accession>A0A1I0W293</accession>
<dbReference type="InterPro" id="IPR007349">
    <property type="entry name" value="DUF418"/>
</dbReference>
<reference evidence="3 4" key="1">
    <citation type="submission" date="2016-10" db="EMBL/GenBank/DDBJ databases">
        <authorList>
            <person name="de Groot N.N."/>
        </authorList>
    </citation>
    <scope>NUCLEOTIDE SEQUENCE [LARGE SCALE GENOMIC DNA]</scope>
    <source>
        <strain evidence="3 4">CGMCC 1.3702</strain>
    </source>
</reference>
<sequence>MNTAVPLQKYERMMWIDAARGFAILGIFVVNIGAFSAPYFLYGGEEDAWNSAIDQFTQVLIDVFFQASFYTLFSILFGFGLQILKERLVEKSIDVSSFLLRRLVILIGFGLVHAFLIWHGDILLSYGIIGLFFIAFVHRGDKTILIWGTCMLGVSVYLYTAMLYEAKTFLGGSNTAGIYAAKENYVSDNLPVILGQNLNDWLYSNDLFSYLLLATTLLPLFLFGMYLARKRWLHDPVKHKRKLATAWIISLIMFIGLKMGPYIYGNPVWFSYIQDNIGGTASALFYLLSITVLAQNRLGKKLLKPFSYVGRMSLSNYIVQSVICFLLFYGIGIGLYGSVRPIEAMGIVAVVYTLQIFFSKWWMARYRFGPLEWVWRSLTYKQKQPLREKG</sequence>
<dbReference type="AlphaFoldDB" id="A0A1I0W293"/>
<dbReference type="Pfam" id="PF04235">
    <property type="entry name" value="DUF418"/>
    <property type="match status" value="1"/>
</dbReference>
<dbReference type="Proteomes" id="UP000198642">
    <property type="component" value="Unassembled WGS sequence"/>
</dbReference>
<dbReference type="OrthoDB" id="9807744at2"/>
<feature type="transmembrane region" description="Helical" evidence="1">
    <location>
        <begin position="96"/>
        <end position="116"/>
    </location>
</feature>
<protein>
    <recommendedName>
        <fullName evidence="2">DUF418 domain-containing protein</fullName>
    </recommendedName>
</protein>
<feature type="transmembrane region" description="Helical" evidence="1">
    <location>
        <begin position="21"/>
        <end position="43"/>
    </location>
</feature>
<dbReference type="STRING" id="237679.SAMN04488072_102108"/>
<evidence type="ECO:0000259" key="2">
    <source>
        <dbReference type="Pfam" id="PF04235"/>
    </source>
</evidence>
<feature type="transmembrane region" description="Helical" evidence="1">
    <location>
        <begin position="244"/>
        <end position="264"/>
    </location>
</feature>
<feature type="transmembrane region" description="Helical" evidence="1">
    <location>
        <begin position="144"/>
        <end position="164"/>
    </location>
</feature>
<feature type="transmembrane region" description="Helical" evidence="1">
    <location>
        <begin position="63"/>
        <end position="84"/>
    </location>
</feature>
<dbReference type="PANTHER" id="PTHR30590:SF2">
    <property type="entry name" value="INNER MEMBRANE PROTEIN"/>
    <property type="match status" value="1"/>
</dbReference>
<feature type="transmembrane region" description="Helical" evidence="1">
    <location>
        <begin position="342"/>
        <end position="363"/>
    </location>
</feature>